<keyword evidence="2" id="KW-1185">Reference proteome</keyword>
<gene>
    <name evidence="1" type="ORF">P4T90_22175</name>
</gene>
<evidence type="ECO:0000313" key="1">
    <source>
        <dbReference type="EMBL" id="MED1205745.1"/>
    </source>
</evidence>
<dbReference type="Proteomes" id="UP001341444">
    <property type="component" value="Unassembled WGS sequence"/>
</dbReference>
<reference evidence="1 2" key="1">
    <citation type="submission" date="2023-03" db="EMBL/GenBank/DDBJ databases">
        <title>Bacillus Genome Sequencing.</title>
        <authorList>
            <person name="Dunlap C."/>
        </authorList>
    </citation>
    <scope>NUCLEOTIDE SEQUENCE [LARGE SCALE GENOMIC DNA]</scope>
    <source>
        <strain evidence="1 2">B-23453</strain>
    </source>
</reference>
<evidence type="ECO:0000313" key="2">
    <source>
        <dbReference type="Proteomes" id="UP001341444"/>
    </source>
</evidence>
<name>A0ABU6MMK2_9BACI</name>
<protein>
    <submittedName>
        <fullName evidence="1">Uncharacterized protein</fullName>
    </submittedName>
</protein>
<comment type="caution">
    <text evidence="1">The sequence shown here is derived from an EMBL/GenBank/DDBJ whole genome shotgun (WGS) entry which is preliminary data.</text>
</comment>
<dbReference type="EMBL" id="JARMAB010000040">
    <property type="protein sequence ID" value="MED1205745.1"/>
    <property type="molecule type" value="Genomic_DNA"/>
</dbReference>
<organism evidence="1 2">
    <name type="scientific">Heyndrickxia acidicola</name>
    <dbReference type="NCBI Taxonomy" id="209389"/>
    <lineage>
        <taxon>Bacteria</taxon>
        <taxon>Bacillati</taxon>
        <taxon>Bacillota</taxon>
        <taxon>Bacilli</taxon>
        <taxon>Bacillales</taxon>
        <taxon>Bacillaceae</taxon>
        <taxon>Heyndrickxia</taxon>
    </lineage>
</organism>
<accession>A0ABU6MMK2</accession>
<sequence length="76" mass="8296">MKPVPINIHLGDLKLNSADHSSAISIGTTIQIGRNVTARKNQAFGQQLADNTIQVNPYAKTIDNDLSDFFSVKKTN</sequence>
<proteinExistence type="predicted"/>
<dbReference type="RefSeq" id="WP_066264180.1">
    <property type="nucleotide sequence ID" value="NZ_JARMAB010000040.1"/>
</dbReference>